<dbReference type="Proteomes" id="UP001233999">
    <property type="component" value="Unassembled WGS sequence"/>
</dbReference>
<feature type="non-terminal residue" evidence="2">
    <location>
        <position position="128"/>
    </location>
</feature>
<keyword evidence="1" id="KW-0812">Transmembrane</keyword>
<evidence type="ECO:0000256" key="1">
    <source>
        <dbReference type="SAM" id="Phobius"/>
    </source>
</evidence>
<keyword evidence="1" id="KW-1133">Transmembrane helix</keyword>
<name>A0AAD7ZVG1_DIPPU</name>
<feature type="transmembrane region" description="Helical" evidence="1">
    <location>
        <begin position="50"/>
        <end position="71"/>
    </location>
</feature>
<gene>
    <name evidence="2" type="ORF">L9F63_019075</name>
</gene>
<dbReference type="EMBL" id="JASPKZ010006441">
    <property type="protein sequence ID" value="KAJ9587400.1"/>
    <property type="molecule type" value="Genomic_DNA"/>
</dbReference>
<reference evidence="2" key="1">
    <citation type="journal article" date="2023" name="IScience">
        <title>Live-bearing cockroach genome reveals convergent evolutionary mechanisms linked to viviparity in insects and beyond.</title>
        <authorList>
            <person name="Fouks B."/>
            <person name="Harrison M.C."/>
            <person name="Mikhailova A.A."/>
            <person name="Marchal E."/>
            <person name="English S."/>
            <person name="Carruthers M."/>
            <person name="Jennings E.C."/>
            <person name="Chiamaka E.L."/>
            <person name="Frigard R.A."/>
            <person name="Pippel M."/>
            <person name="Attardo G.M."/>
            <person name="Benoit J.B."/>
            <person name="Bornberg-Bauer E."/>
            <person name="Tobe S.S."/>
        </authorList>
    </citation>
    <scope>NUCLEOTIDE SEQUENCE</scope>
    <source>
        <strain evidence="2">Stay&amp;Tobe</strain>
    </source>
</reference>
<sequence length="128" mass="14277">STGLSIPFTILSSANNAGIPYVYALPYLSPSPVPTETGAHNFTRIINSPYVISNLAYLQAVKWIISFIILVEKLKMFRSNISNPRDFHLLTVYALSITANIEFAICIPIAYTERFLSAVLFKLLFTCI</sequence>
<keyword evidence="3" id="KW-1185">Reference proteome</keyword>
<dbReference type="AlphaFoldDB" id="A0AAD7ZVG1"/>
<evidence type="ECO:0000313" key="2">
    <source>
        <dbReference type="EMBL" id="KAJ9587400.1"/>
    </source>
</evidence>
<accession>A0AAD7ZVG1</accession>
<comment type="caution">
    <text evidence="2">The sequence shown here is derived from an EMBL/GenBank/DDBJ whole genome shotgun (WGS) entry which is preliminary data.</text>
</comment>
<organism evidence="2 3">
    <name type="scientific">Diploptera punctata</name>
    <name type="common">Pacific beetle cockroach</name>
    <dbReference type="NCBI Taxonomy" id="6984"/>
    <lineage>
        <taxon>Eukaryota</taxon>
        <taxon>Metazoa</taxon>
        <taxon>Ecdysozoa</taxon>
        <taxon>Arthropoda</taxon>
        <taxon>Hexapoda</taxon>
        <taxon>Insecta</taxon>
        <taxon>Pterygota</taxon>
        <taxon>Neoptera</taxon>
        <taxon>Polyneoptera</taxon>
        <taxon>Dictyoptera</taxon>
        <taxon>Blattodea</taxon>
        <taxon>Blaberoidea</taxon>
        <taxon>Blaberidae</taxon>
        <taxon>Diplopterinae</taxon>
        <taxon>Diploptera</taxon>
    </lineage>
</organism>
<protein>
    <submittedName>
        <fullName evidence="2">Uncharacterized protein</fullName>
    </submittedName>
</protein>
<keyword evidence="1" id="KW-0472">Membrane</keyword>
<reference evidence="2" key="2">
    <citation type="submission" date="2023-05" db="EMBL/GenBank/DDBJ databases">
        <authorList>
            <person name="Fouks B."/>
        </authorList>
    </citation>
    <scope>NUCLEOTIDE SEQUENCE</scope>
    <source>
        <strain evidence="2">Stay&amp;Tobe</strain>
        <tissue evidence="2">Testes</tissue>
    </source>
</reference>
<proteinExistence type="predicted"/>
<feature type="non-terminal residue" evidence="2">
    <location>
        <position position="1"/>
    </location>
</feature>
<evidence type="ECO:0000313" key="3">
    <source>
        <dbReference type="Proteomes" id="UP001233999"/>
    </source>
</evidence>
<feature type="transmembrane region" description="Helical" evidence="1">
    <location>
        <begin position="92"/>
        <end position="111"/>
    </location>
</feature>